<dbReference type="Pfam" id="PF01420">
    <property type="entry name" value="Methylase_S"/>
    <property type="match status" value="2"/>
</dbReference>
<dbReference type="InterPro" id="IPR000055">
    <property type="entry name" value="Restrct_endonuc_typeI_TRD"/>
</dbReference>
<dbReference type="KEGG" id="cyp:PCC8801_2214"/>
<feature type="domain" description="Type I restriction modification DNA specificity" evidence="4">
    <location>
        <begin position="246"/>
        <end position="421"/>
    </location>
</feature>
<dbReference type="CDD" id="cd17517">
    <property type="entry name" value="RMtype1_S_EcoKI_StySPI-TRD2-CR2_like"/>
    <property type="match status" value="1"/>
</dbReference>
<dbReference type="InterPro" id="IPR052021">
    <property type="entry name" value="Type-I_RS_S_subunit"/>
</dbReference>
<dbReference type="eggNOG" id="COG0732">
    <property type="taxonomic scope" value="Bacteria"/>
</dbReference>
<dbReference type="GO" id="GO:0009307">
    <property type="term" value="P:DNA restriction-modification system"/>
    <property type="evidence" value="ECO:0007669"/>
    <property type="project" value="UniProtKB-KW"/>
</dbReference>
<gene>
    <name evidence="5" type="ordered locus">PCC8801_2214</name>
</gene>
<keyword evidence="3" id="KW-0238">DNA-binding</keyword>
<dbReference type="CDD" id="cd17287">
    <property type="entry name" value="RMtype1_S_EcoN10ORF171P_TRD2-CR2_like"/>
    <property type="match status" value="1"/>
</dbReference>
<dbReference type="STRING" id="41431.PCC8801_2214"/>
<dbReference type="EMBL" id="CP001287">
    <property type="protein sequence ID" value="ACK66242.1"/>
    <property type="molecule type" value="Genomic_DNA"/>
</dbReference>
<dbReference type="REBASE" id="19467">
    <property type="entry name" value="S.Csp8801ORF2210P"/>
</dbReference>
<evidence type="ECO:0000313" key="6">
    <source>
        <dbReference type="Proteomes" id="UP000008204"/>
    </source>
</evidence>
<dbReference type="SUPFAM" id="SSF116734">
    <property type="entry name" value="DNA methylase specificity domain"/>
    <property type="match status" value="2"/>
</dbReference>
<protein>
    <submittedName>
        <fullName evidence="5">Restriction modification system DNA specificity domain protein</fullName>
    </submittedName>
</protein>
<evidence type="ECO:0000256" key="2">
    <source>
        <dbReference type="ARBA" id="ARBA00022747"/>
    </source>
</evidence>
<comment type="similarity">
    <text evidence="1">Belongs to the type-I restriction system S methylase family.</text>
</comment>
<dbReference type="PANTHER" id="PTHR30408">
    <property type="entry name" value="TYPE-1 RESTRICTION ENZYME ECOKI SPECIFICITY PROTEIN"/>
    <property type="match status" value="1"/>
</dbReference>
<dbReference type="Proteomes" id="UP000008204">
    <property type="component" value="Chromosome"/>
</dbReference>
<sequence>MNKSKNTQLELNLCLEDENSGHENKILARDFPPEWQLIPLKNAVTYIDYGYSHSIPKIPPENGIKIVSTADISKTGELLYSQIRKVEAPLKTIQRLTLHDGDVLFNWRNSSYLIGKTTIFEEQSEPHIFASFVLRLKCDEIKSHNYFFKYLLNYYRYSGIFESLARRAVNQANFNKNEVSDLIIPLPPIEEQRKIASVLTLIQEAIQEQENAIALTTELKKALMQKLFTEGINNEPQKMTEIGLIPESWEVVNLGNLAKLKSGGTPSRKKIEYWENGSIPWVKTTEINYDLITTTEEYITKEGLVNSSAKMFSKGTLLMAMYGQGVTRGRVGILDIDATTNQACVAIMPNSEDKLSTKFLYHYFSYHYEKLRNQGHGANQSNLSSTILKMFPITFPKIQEQLIIINHFDTLNLKLEQSHKRITILQDLFSTLLHQLMTAQIRVDELELSVLEKQIKE</sequence>
<reference evidence="6" key="1">
    <citation type="journal article" date="2011" name="MBio">
        <title>Novel metabolic attributes of the genus Cyanothece, comprising a group of unicellular nitrogen-fixing Cyanobacteria.</title>
        <authorList>
            <person name="Bandyopadhyay A."/>
            <person name="Elvitigala T."/>
            <person name="Welsh E."/>
            <person name="Stockel J."/>
            <person name="Liberton M."/>
            <person name="Min H."/>
            <person name="Sherman L.A."/>
            <person name="Pakrasi H.B."/>
        </authorList>
    </citation>
    <scope>NUCLEOTIDE SEQUENCE [LARGE SCALE GENOMIC DNA]</scope>
    <source>
        <strain evidence="6">PCC 8801</strain>
    </source>
</reference>
<keyword evidence="2" id="KW-0680">Restriction system</keyword>
<evidence type="ECO:0000256" key="3">
    <source>
        <dbReference type="ARBA" id="ARBA00023125"/>
    </source>
</evidence>
<dbReference type="GO" id="GO:0003677">
    <property type="term" value="F:DNA binding"/>
    <property type="evidence" value="ECO:0007669"/>
    <property type="project" value="UniProtKB-KW"/>
</dbReference>
<dbReference type="OrthoDB" id="420671at2"/>
<evidence type="ECO:0000313" key="5">
    <source>
        <dbReference type="EMBL" id="ACK66242.1"/>
    </source>
</evidence>
<evidence type="ECO:0000259" key="4">
    <source>
        <dbReference type="Pfam" id="PF01420"/>
    </source>
</evidence>
<name>B7K147_RIPO1</name>
<accession>B7K147</accession>
<organism evidence="5 6">
    <name type="scientific">Rippkaea orientalis (strain PCC 8801 / RF-1)</name>
    <name type="common">Cyanothece sp. (strain PCC 8801)</name>
    <dbReference type="NCBI Taxonomy" id="41431"/>
    <lineage>
        <taxon>Bacteria</taxon>
        <taxon>Bacillati</taxon>
        <taxon>Cyanobacteriota</taxon>
        <taxon>Cyanophyceae</taxon>
        <taxon>Oscillatoriophycideae</taxon>
        <taxon>Chroococcales</taxon>
        <taxon>Aphanothecaceae</taxon>
        <taxon>Rippkaea</taxon>
        <taxon>Rippkaea orientalis</taxon>
    </lineage>
</organism>
<dbReference type="RefSeq" id="WP_012595510.1">
    <property type="nucleotide sequence ID" value="NC_011726.1"/>
</dbReference>
<evidence type="ECO:0000256" key="1">
    <source>
        <dbReference type="ARBA" id="ARBA00010923"/>
    </source>
</evidence>
<keyword evidence="6" id="KW-1185">Reference proteome</keyword>
<dbReference type="PANTHER" id="PTHR30408:SF12">
    <property type="entry name" value="TYPE I RESTRICTION ENZYME MJAVIII SPECIFICITY SUBUNIT"/>
    <property type="match status" value="1"/>
</dbReference>
<proteinExistence type="inferred from homology"/>
<dbReference type="HOGENOM" id="CLU_021095_10_0_3"/>
<dbReference type="AlphaFoldDB" id="B7K147"/>
<feature type="domain" description="Type I restriction modification DNA specificity" evidence="4">
    <location>
        <begin position="84"/>
        <end position="211"/>
    </location>
</feature>
<dbReference type="Gene3D" id="3.90.220.20">
    <property type="entry name" value="DNA methylase specificity domains"/>
    <property type="match status" value="2"/>
</dbReference>
<dbReference type="Gene3D" id="1.10.287.1120">
    <property type="entry name" value="Bipartite methylase S protein"/>
    <property type="match status" value="1"/>
</dbReference>
<dbReference type="InterPro" id="IPR044946">
    <property type="entry name" value="Restrct_endonuc_typeI_TRD_sf"/>
</dbReference>